<keyword evidence="2" id="KW-0547">Nucleotide-binding</keyword>
<dbReference type="InterPro" id="IPR025202">
    <property type="entry name" value="PLD-like_dom"/>
</dbReference>
<evidence type="ECO:0000256" key="1">
    <source>
        <dbReference type="ARBA" id="ARBA00007913"/>
    </source>
</evidence>
<keyword evidence="3" id="KW-0378">Hydrolase</keyword>
<dbReference type="EMBL" id="AZFJ01000049">
    <property type="protein sequence ID" value="KRL85817.1"/>
    <property type="molecule type" value="Genomic_DNA"/>
</dbReference>
<evidence type="ECO:0000256" key="5">
    <source>
        <dbReference type="ARBA" id="ARBA00022840"/>
    </source>
</evidence>
<dbReference type="GO" id="GO:0005524">
    <property type="term" value="F:ATP binding"/>
    <property type="evidence" value="ECO:0007669"/>
    <property type="project" value="UniProtKB-KW"/>
</dbReference>
<dbReference type="Pfam" id="PF13091">
    <property type="entry name" value="PLDc_2"/>
    <property type="match status" value="1"/>
</dbReference>
<dbReference type="PANTHER" id="PTHR43788:SF8">
    <property type="entry name" value="DNA-BINDING PROTEIN SMUBP-2"/>
    <property type="match status" value="1"/>
</dbReference>
<evidence type="ECO:0000256" key="4">
    <source>
        <dbReference type="ARBA" id="ARBA00022806"/>
    </source>
</evidence>
<accession>A0A0R1TX01</accession>
<feature type="domain" description="DNA2/NAM7 helicase helicase" evidence="6">
    <location>
        <begin position="254"/>
        <end position="697"/>
    </location>
</feature>
<organism evidence="9 10">
    <name type="scientific">Lacticaseibacillus pantheris DSM 15945 = JCM 12539 = NBRC 106106</name>
    <dbReference type="NCBI Taxonomy" id="1423783"/>
    <lineage>
        <taxon>Bacteria</taxon>
        <taxon>Bacillati</taxon>
        <taxon>Bacillota</taxon>
        <taxon>Bacilli</taxon>
        <taxon>Lactobacillales</taxon>
        <taxon>Lactobacillaceae</taxon>
        <taxon>Lacticaseibacillus</taxon>
    </lineage>
</organism>
<dbReference type="OrthoDB" id="9757917at2"/>
<evidence type="ECO:0000313" key="9">
    <source>
        <dbReference type="EMBL" id="KRL85817.1"/>
    </source>
</evidence>
<gene>
    <name evidence="9" type="ORF">FC50_GL001209</name>
</gene>
<dbReference type="GO" id="GO:0004386">
    <property type="term" value="F:helicase activity"/>
    <property type="evidence" value="ECO:0007669"/>
    <property type="project" value="UniProtKB-KW"/>
</dbReference>
<dbReference type="SUPFAM" id="SSF52540">
    <property type="entry name" value="P-loop containing nucleoside triphosphate hydrolases"/>
    <property type="match status" value="2"/>
</dbReference>
<keyword evidence="4 9" id="KW-0347">Helicase</keyword>
<dbReference type="Gene3D" id="3.40.50.300">
    <property type="entry name" value="P-loop containing nucleotide triphosphate hydrolases"/>
    <property type="match status" value="3"/>
</dbReference>
<dbReference type="SUPFAM" id="SSF56024">
    <property type="entry name" value="Phospholipase D/nuclease"/>
    <property type="match status" value="1"/>
</dbReference>
<evidence type="ECO:0000256" key="2">
    <source>
        <dbReference type="ARBA" id="ARBA00022741"/>
    </source>
</evidence>
<dbReference type="Gene3D" id="3.30.870.10">
    <property type="entry name" value="Endonuclease Chain A"/>
    <property type="match status" value="1"/>
</dbReference>
<dbReference type="STRING" id="1423783.FC50_GL001209"/>
<proteinExistence type="inferred from homology"/>
<evidence type="ECO:0000313" key="10">
    <source>
        <dbReference type="Proteomes" id="UP000051922"/>
    </source>
</evidence>
<dbReference type="GO" id="GO:0016787">
    <property type="term" value="F:hydrolase activity"/>
    <property type="evidence" value="ECO:0007669"/>
    <property type="project" value="UniProtKB-KW"/>
</dbReference>
<keyword evidence="10" id="KW-1185">Reference proteome</keyword>
<dbReference type="Pfam" id="PF13086">
    <property type="entry name" value="AAA_11"/>
    <property type="match status" value="1"/>
</dbReference>
<feature type="domain" description="Phospholipase D-like" evidence="8">
    <location>
        <begin position="982"/>
        <end position="1113"/>
    </location>
</feature>
<dbReference type="Pfam" id="PF13087">
    <property type="entry name" value="AAA_12"/>
    <property type="match status" value="1"/>
</dbReference>
<dbReference type="RefSeq" id="WP_056956709.1">
    <property type="nucleotide sequence ID" value="NZ_AZFJ01000049.1"/>
</dbReference>
<evidence type="ECO:0000259" key="7">
    <source>
        <dbReference type="Pfam" id="PF13087"/>
    </source>
</evidence>
<reference evidence="9 10" key="1">
    <citation type="journal article" date="2015" name="Genome Announc.">
        <title>Expanding the biotechnology potential of lactobacilli through comparative genomics of 213 strains and associated genera.</title>
        <authorList>
            <person name="Sun Z."/>
            <person name="Harris H.M."/>
            <person name="McCann A."/>
            <person name="Guo C."/>
            <person name="Argimon S."/>
            <person name="Zhang W."/>
            <person name="Yang X."/>
            <person name="Jeffery I.B."/>
            <person name="Cooney J.C."/>
            <person name="Kagawa T.F."/>
            <person name="Liu W."/>
            <person name="Song Y."/>
            <person name="Salvetti E."/>
            <person name="Wrobel A."/>
            <person name="Rasinkangas P."/>
            <person name="Parkhill J."/>
            <person name="Rea M.C."/>
            <person name="O'Sullivan O."/>
            <person name="Ritari J."/>
            <person name="Douillard F.P."/>
            <person name="Paul Ross R."/>
            <person name="Yang R."/>
            <person name="Briner A.E."/>
            <person name="Felis G.E."/>
            <person name="de Vos W.M."/>
            <person name="Barrangou R."/>
            <person name="Klaenhammer T.R."/>
            <person name="Caufield P.W."/>
            <person name="Cui Y."/>
            <person name="Zhang H."/>
            <person name="O'Toole P.W."/>
        </authorList>
    </citation>
    <scope>NUCLEOTIDE SEQUENCE [LARGE SCALE GENOMIC DNA]</scope>
    <source>
        <strain evidence="9 10">DSM 15945</strain>
    </source>
</reference>
<sequence>MITSKKLADYYLQTLRQSVLTDSPAKPQGSVDIEPEDFFAGKIPSQSVGKFFGSHTHPKKQTDHTLSVLIMPIIRNNTRNPAPMVIPAKISSDGELTPIEHNFPWIPRKLLSPVLEDSEQNQGQPPIADLAQFNTQIEVNPFSTDDWNTFAVQSAELFEKLTHQSLVNFHFNKNHSSDDNETNKFRIVLGEQNSGMSFSIQRTYEKIIDTKKNLPLFSSMVPNSSHKSQHVLTAQQLSEEHVNHLGQMNPEHGLTDTQRQALANYTALKPGQVLAISGPPGTGKTSLLQSVIATEWVKSAVMDEYPKVCVASSTNNQAVTNIISSFTHAASLPEDSQIIWPATKIYKNFTDKQAMFADHWLPGNKTFGLYLVSPEKYKSTSGIDAKITAREHQYLNNLSTPESLAENTKAFLSNCQQLFPELNASVEVYRDELHQALMDVVDDIQLILDGDKRDFDGQVKKEESLLVQIKEHLHQQQTLFATNKQLLESWYDYDHKNTTILDYLPVIGKKQAKKRRQNFCELHGLDEKVNLVAQFRRSRKAVPKAQDKYAQQKEKLNRLYQAKGEYTDAIFRNHIVKGEPLDAQIDTNMRYLAFMLSTHYWEARWLLEQEDLPQKETSQITKKRDWQIISMLMPCIVGTFYQVDNFFKEDSKRPMFNDIDLLVVDEAGQVSPEIALASFALAKKALVVGDTKQIQPIWALEKNIDRVNMRHLINFSEDDIETIENDGFSVASGDLMSATQHQSSFIANENNRQSIMLKEHFRCLPDIVDYFNKMSYDNQLIPKRSTPKGSSGWSLPQFGYATLLGKAKTKNGSRYNEREAQAIARWIRENKTRIESMDHGHKTRLKDTIAIVTPFKEQSNTIKRELQKEGLKDEELTCGTIHALQGAERKVIIFSPVYDSDKTEFFFDRNTNMLNVAVSRAKDSFLYFGNVDILPVKESLPSGQLARKLFAHKSNQIVGVSSFQPDEIIANLTGAKAHDDWLIRQLSRAQERVDISAPYISNLVLQDQAKPVLVAMESCINRGVSVVVHPSAEMNTEKNKLQNFQSGINTLSSLGVTIKMTHRRIHSKQILIDHHILADGSFNWLSAKRNKEDKFYNIDTTMVIDNANLAEQFALDVFRDTPQKQA</sequence>
<name>A0A0R1TX01_9LACO</name>
<dbReference type="InterPro" id="IPR050534">
    <property type="entry name" value="Coronavir_polyprotein_1ab"/>
</dbReference>
<evidence type="ECO:0000256" key="3">
    <source>
        <dbReference type="ARBA" id="ARBA00022801"/>
    </source>
</evidence>
<dbReference type="PANTHER" id="PTHR43788">
    <property type="entry name" value="DNA2/NAM7 HELICASE FAMILY MEMBER"/>
    <property type="match status" value="1"/>
</dbReference>
<dbReference type="AlphaFoldDB" id="A0A0R1TX01"/>
<dbReference type="InterPro" id="IPR047187">
    <property type="entry name" value="SF1_C_Upf1"/>
</dbReference>
<feature type="domain" description="DNA2/NAM7 helicase-like C-terminal" evidence="7">
    <location>
        <begin position="749"/>
        <end position="931"/>
    </location>
</feature>
<dbReference type="CDD" id="cd18808">
    <property type="entry name" value="SF1_C_Upf1"/>
    <property type="match status" value="1"/>
</dbReference>
<keyword evidence="5" id="KW-0067">ATP-binding</keyword>
<protein>
    <submittedName>
        <fullName evidence="9">DNA helicase</fullName>
    </submittedName>
</protein>
<comment type="similarity">
    <text evidence="1">Belongs to the DNA2/NAM7 helicase family.</text>
</comment>
<dbReference type="InterPro" id="IPR027417">
    <property type="entry name" value="P-loop_NTPase"/>
</dbReference>
<dbReference type="PATRIC" id="fig|1423783.4.peg.1250"/>
<dbReference type="Proteomes" id="UP000051922">
    <property type="component" value="Unassembled WGS sequence"/>
</dbReference>
<dbReference type="InterPro" id="IPR041677">
    <property type="entry name" value="DNA2/NAM7_AAA_11"/>
</dbReference>
<evidence type="ECO:0000259" key="8">
    <source>
        <dbReference type="Pfam" id="PF13091"/>
    </source>
</evidence>
<comment type="caution">
    <text evidence="9">The sequence shown here is derived from an EMBL/GenBank/DDBJ whole genome shotgun (WGS) entry which is preliminary data.</text>
</comment>
<evidence type="ECO:0000259" key="6">
    <source>
        <dbReference type="Pfam" id="PF13086"/>
    </source>
</evidence>
<dbReference type="InterPro" id="IPR041679">
    <property type="entry name" value="DNA2/NAM7-like_C"/>
</dbReference>